<protein>
    <submittedName>
        <fullName evidence="1">BZ3500_MvSof-1268-A1-R1_Chr1-2g01411 protein</fullName>
    </submittedName>
</protein>
<organism evidence="1 2">
    <name type="scientific">Microbotryum saponariae</name>
    <dbReference type="NCBI Taxonomy" id="289078"/>
    <lineage>
        <taxon>Eukaryota</taxon>
        <taxon>Fungi</taxon>
        <taxon>Dikarya</taxon>
        <taxon>Basidiomycota</taxon>
        <taxon>Pucciniomycotina</taxon>
        <taxon>Microbotryomycetes</taxon>
        <taxon>Microbotryales</taxon>
        <taxon>Microbotryaceae</taxon>
        <taxon>Microbotryum</taxon>
    </lineage>
</organism>
<evidence type="ECO:0000313" key="2">
    <source>
        <dbReference type="Proteomes" id="UP000249723"/>
    </source>
</evidence>
<evidence type="ECO:0000313" key="1">
    <source>
        <dbReference type="EMBL" id="SCZ91442.1"/>
    </source>
</evidence>
<keyword evidence="2" id="KW-1185">Reference proteome</keyword>
<dbReference type="OrthoDB" id="428346at2759"/>
<dbReference type="Proteomes" id="UP000249723">
    <property type="component" value="Unassembled WGS sequence"/>
</dbReference>
<sequence>MAAINTFERHQSFFDCANKVAERYARPDQKIVYSPVMDSLKSQKAALVELSGRLVVTGLTQALAEPGPL</sequence>
<dbReference type="AlphaFoldDB" id="A0A2X0KDK4"/>
<dbReference type="EMBL" id="FMWP01000015">
    <property type="protein sequence ID" value="SCZ91442.1"/>
    <property type="molecule type" value="Genomic_DNA"/>
</dbReference>
<accession>A0A2X0KDK4</accession>
<reference evidence="2" key="1">
    <citation type="submission" date="2016-10" db="EMBL/GenBank/DDBJ databases">
        <authorList>
            <person name="Jeantristanb JTB J.-T."/>
            <person name="Ricardo R."/>
        </authorList>
    </citation>
    <scope>NUCLEOTIDE SEQUENCE [LARGE SCALE GENOMIC DNA]</scope>
</reference>
<name>A0A2X0KDK4_9BASI</name>
<gene>
    <name evidence="1" type="ORF">BZ3500_MVSOF-1268-A1-R1_CHR1-2G01411</name>
</gene>
<proteinExistence type="predicted"/>